<proteinExistence type="predicted"/>
<name>A0AAJ2VC07_DELAC</name>
<accession>A0AAJ2VC07</accession>
<dbReference type="Proteomes" id="UP001287445">
    <property type="component" value="Unassembled WGS sequence"/>
</dbReference>
<protein>
    <submittedName>
        <fullName evidence="2">Uncharacterized protein</fullName>
    </submittedName>
</protein>
<feature type="transmembrane region" description="Helical" evidence="1">
    <location>
        <begin position="20"/>
        <end position="42"/>
    </location>
</feature>
<dbReference type="EMBL" id="JAWWMZ010000022">
    <property type="protein sequence ID" value="MDX4957915.1"/>
    <property type="molecule type" value="Genomic_DNA"/>
</dbReference>
<comment type="caution">
    <text evidence="2">The sequence shown here is derived from an EMBL/GenBank/DDBJ whole genome shotgun (WGS) entry which is preliminary data.</text>
</comment>
<evidence type="ECO:0000313" key="2">
    <source>
        <dbReference type="EMBL" id="MDX4957915.1"/>
    </source>
</evidence>
<evidence type="ECO:0000313" key="3">
    <source>
        <dbReference type="Proteomes" id="UP001287445"/>
    </source>
</evidence>
<feature type="transmembrane region" description="Helical" evidence="1">
    <location>
        <begin position="48"/>
        <end position="66"/>
    </location>
</feature>
<dbReference type="AlphaFoldDB" id="A0AAJ2VC07"/>
<keyword evidence="1" id="KW-1133">Transmembrane helix</keyword>
<sequence>MISRIRRMLAGMYGVAREMAANAVLWHIAMGLAGIGAIVAGVHVQFGLGWALMAGGIGLLGASAYIKRGLNG</sequence>
<reference evidence="2" key="1">
    <citation type="submission" date="2023-11" db="EMBL/GenBank/DDBJ databases">
        <title>Identification and selenium tolerance of Delftia acidovorans R3-25.</title>
        <authorList>
            <person name="Zhang S."/>
            <person name="Liu Y."/>
            <person name="Guo Y."/>
        </authorList>
    </citation>
    <scope>NUCLEOTIDE SEQUENCE</scope>
    <source>
        <strain evidence="2">R3-25</strain>
    </source>
</reference>
<evidence type="ECO:0000256" key="1">
    <source>
        <dbReference type="SAM" id="Phobius"/>
    </source>
</evidence>
<dbReference type="RefSeq" id="WP_319076980.1">
    <property type="nucleotide sequence ID" value="NZ_JAWWMZ010000022.1"/>
</dbReference>
<keyword evidence="1" id="KW-0812">Transmembrane</keyword>
<keyword evidence="1" id="KW-0472">Membrane</keyword>
<gene>
    <name evidence="2" type="ORF">SGN30_31225</name>
</gene>
<organism evidence="2 3">
    <name type="scientific">Delftia acidovorans</name>
    <name type="common">Pseudomonas acidovorans</name>
    <name type="synonym">Comamonas acidovorans</name>
    <dbReference type="NCBI Taxonomy" id="80866"/>
    <lineage>
        <taxon>Bacteria</taxon>
        <taxon>Pseudomonadati</taxon>
        <taxon>Pseudomonadota</taxon>
        <taxon>Betaproteobacteria</taxon>
        <taxon>Burkholderiales</taxon>
        <taxon>Comamonadaceae</taxon>
        <taxon>Delftia</taxon>
    </lineage>
</organism>